<evidence type="ECO:0000256" key="1">
    <source>
        <dbReference type="SAM" id="MobiDB-lite"/>
    </source>
</evidence>
<organism evidence="2 3">
    <name type="scientific">Streptomyces gardneri</name>
    <dbReference type="NCBI Taxonomy" id="66892"/>
    <lineage>
        <taxon>Bacteria</taxon>
        <taxon>Bacillati</taxon>
        <taxon>Actinomycetota</taxon>
        <taxon>Actinomycetes</taxon>
        <taxon>Kitasatosporales</taxon>
        <taxon>Streptomycetaceae</taxon>
        <taxon>Streptomyces</taxon>
    </lineage>
</organism>
<proteinExistence type="predicted"/>
<name>A0A4Y3RMJ9_9ACTN</name>
<evidence type="ECO:0000313" key="3">
    <source>
        <dbReference type="Proteomes" id="UP000315226"/>
    </source>
</evidence>
<sequence>MTPLRCLSALTCTTSTAPHHRDRPLRRPGHQPRGRDGGPCVSGETEEKGKSAVDDGEFRYTETSEYDAIRLRRWPVVDGVVVGPGRRLQERAAVVCR</sequence>
<gene>
    <name evidence="2" type="ORF">SGA01_26550</name>
</gene>
<feature type="compositionally biased region" description="Basic and acidic residues" evidence="1">
    <location>
        <begin position="45"/>
        <end position="56"/>
    </location>
</feature>
<dbReference type="EMBL" id="BJMN01000015">
    <property type="protein sequence ID" value="GEB57050.1"/>
    <property type="molecule type" value="Genomic_DNA"/>
</dbReference>
<protein>
    <submittedName>
        <fullName evidence="2">Uncharacterized protein</fullName>
    </submittedName>
</protein>
<feature type="compositionally biased region" description="Basic residues" evidence="1">
    <location>
        <begin position="18"/>
        <end position="32"/>
    </location>
</feature>
<evidence type="ECO:0000313" key="2">
    <source>
        <dbReference type="EMBL" id="GEB57050.1"/>
    </source>
</evidence>
<reference evidence="2 3" key="1">
    <citation type="submission" date="2019-06" db="EMBL/GenBank/DDBJ databases">
        <title>Whole genome shotgun sequence of Streptomyces gardneri NBRC 12865.</title>
        <authorList>
            <person name="Hosoyama A."/>
            <person name="Uohara A."/>
            <person name="Ohji S."/>
            <person name="Ichikawa N."/>
        </authorList>
    </citation>
    <scope>NUCLEOTIDE SEQUENCE [LARGE SCALE GENOMIC DNA]</scope>
    <source>
        <strain evidence="2 3">NBRC 12865</strain>
    </source>
</reference>
<dbReference type="AlphaFoldDB" id="A0A4Y3RMJ9"/>
<comment type="caution">
    <text evidence="2">The sequence shown here is derived from an EMBL/GenBank/DDBJ whole genome shotgun (WGS) entry which is preliminary data.</text>
</comment>
<keyword evidence="3" id="KW-1185">Reference proteome</keyword>
<feature type="region of interest" description="Disordered" evidence="1">
    <location>
        <begin position="15"/>
        <end position="56"/>
    </location>
</feature>
<dbReference type="Proteomes" id="UP000315226">
    <property type="component" value="Unassembled WGS sequence"/>
</dbReference>
<accession>A0A4Y3RMJ9</accession>